<dbReference type="EMBL" id="JANJQO010003850">
    <property type="protein sequence ID" value="KAJ2955552.1"/>
    <property type="molecule type" value="Genomic_DNA"/>
</dbReference>
<dbReference type="Proteomes" id="UP001143910">
    <property type="component" value="Unassembled WGS sequence"/>
</dbReference>
<sequence length="188" mass="20974">MEDSHVKTEPSAERKALGYKSWKKKYRKMRIVFDQKMQTGEDLHKQEAKTAATVKRLAVENDRLLDILLEINNSAQIPFEKRVDVALKPSSDAKAPILAIDRERGSEKRAALKKLEELLTAVPHIKYAAAKGAHSSMIDDLTVADGESHPASFLTADDVDDYIFAPSLFAPTSPEPYKCHQLASQTRA</sequence>
<evidence type="ECO:0000313" key="1">
    <source>
        <dbReference type="EMBL" id="KAJ2955552.1"/>
    </source>
</evidence>
<comment type="caution">
    <text evidence="1">The sequence shown here is derived from an EMBL/GenBank/DDBJ whole genome shotgun (WGS) entry which is preliminary data.</text>
</comment>
<evidence type="ECO:0000313" key="2">
    <source>
        <dbReference type="Proteomes" id="UP001143910"/>
    </source>
</evidence>
<reference evidence="1" key="1">
    <citation type="submission" date="2022-08" db="EMBL/GenBank/DDBJ databases">
        <title>Genome Sequence of Lecanicillium fungicola.</title>
        <authorList>
            <person name="Buettner E."/>
        </authorList>
    </citation>
    <scope>NUCLEOTIDE SEQUENCE</scope>
    <source>
        <strain evidence="1">Babe33</strain>
    </source>
</reference>
<name>A0ACC1MCQ3_9HYPO</name>
<protein>
    <submittedName>
        <fullName evidence="1">Uncharacterized protein</fullName>
    </submittedName>
</protein>
<organism evidence="1 2">
    <name type="scientific">Zarea fungicola</name>
    <dbReference type="NCBI Taxonomy" id="93591"/>
    <lineage>
        <taxon>Eukaryota</taxon>
        <taxon>Fungi</taxon>
        <taxon>Dikarya</taxon>
        <taxon>Ascomycota</taxon>
        <taxon>Pezizomycotina</taxon>
        <taxon>Sordariomycetes</taxon>
        <taxon>Hypocreomycetidae</taxon>
        <taxon>Hypocreales</taxon>
        <taxon>Cordycipitaceae</taxon>
        <taxon>Zarea</taxon>
    </lineage>
</organism>
<keyword evidence="2" id="KW-1185">Reference proteome</keyword>
<gene>
    <name evidence="1" type="ORF">NQ176_g11393</name>
</gene>
<proteinExistence type="predicted"/>
<accession>A0ACC1MCQ3</accession>